<evidence type="ECO:0000259" key="5">
    <source>
        <dbReference type="PROSITE" id="PS50931"/>
    </source>
</evidence>
<dbReference type="KEGG" id="mme:Marme_0032"/>
<keyword evidence="2" id="KW-0805">Transcription regulation</keyword>
<protein>
    <submittedName>
        <fullName evidence="6">Transcriptional regulator, LysR family</fullName>
    </submittedName>
</protein>
<organism evidence="6 7">
    <name type="scientific">Marinomonas mediterranea (strain ATCC 700492 / JCM 21426 / NBRC 103028 / MMB-1)</name>
    <dbReference type="NCBI Taxonomy" id="717774"/>
    <lineage>
        <taxon>Bacteria</taxon>
        <taxon>Pseudomonadati</taxon>
        <taxon>Pseudomonadota</taxon>
        <taxon>Gammaproteobacteria</taxon>
        <taxon>Oceanospirillales</taxon>
        <taxon>Oceanospirillaceae</taxon>
        <taxon>Marinomonas</taxon>
    </lineage>
</organism>
<dbReference type="FunFam" id="1.10.10.10:FF:000001">
    <property type="entry name" value="LysR family transcriptional regulator"/>
    <property type="match status" value="1"/>
</dbReference>
<feature type="domain" description="HTH lysR-type" evidence="5">
    <location>
        <begin position="8"/>
        <end position="63"/>
    </location>
</feature>
<dbReference type="STRING" id="717774.Marme_0032"/>
<dbReference type="InterPro" id="IPR036390">
    <property type="entry name" value="WH_DNA-bd_sf"/>
</dbReference>
<evidence type="ECO:0000256" key="1">
    <source>
        <dbReference type="ARBA" id="ARBA00009437"/>
    </source>
</evidence>
<evidence type="ECO:0000313" key="7">
    <source>
        <dbReference type="Proteomes" id="UP000001062"/>
    </source>
</evidence>
<dbReference type="AlphaFoldDB" id="F2JUK5"/>
<keyword evidence="7" id="KW-1185">Reference proteome</keyword>
<dbReference type="PATRIC" id="fig|717774.3.peg.35"/>
<dbReference type="SUPFAM" id="SSF53850">
    <property type="entry name" value="Periplasmic binding protein-like II"/>
    <property type="match status" value="1"/>
</dbReference>
<dbReference type="RefSeq" id="WP_013659245.1">
    <property type="nucleotide sequence ID" value="NC_015276.1"/>
</dbReference>
<evidence type="ECO:0000256" key="4">
    <source>
        <dbReference type="ARBA" id="ARBA00023163"/>
    </source>
</evidence>
<sequence length="306" mass="34893">MSTRLAHLKAAHYFVVASETQSYTDAARKLSVTQAAVSQQIRLLEEYLGVSLFYRSGRKMLLTSQGKTLTDHLSSGFEQIEQGLNSVKLEPMAGSLTVYGLQSISSLWLMPRLWRFSDMHSNITVRLFSAEELPDLQSGDIDVSIYNDPILREDTENQILLTSPIVPICSRELFQRIGFKDIEDFLCCWLIQTTLPEYSWSQWGKEYDLTIAGKEHLWAEVSSWYMGISAVKAGHGVFLCPEFMVQEELERGELVKPFDLPLAEPLTFYLAHSKKSPRLERINAFVKWIQQESEGNILNPYSPTKL</sequence>
<dbReference type="GO" id="GO:0003700">
    <property type="term" value="F:DNA-binding transcription factor activity"/>
    <property type="evidence" value="ECO:0007669"/>
    <property type="project" value="InterPro"/>
</dbReference>
<dbReference type="SUPFAM" id="SSF46785">
    <property type="entry name" value="Winged helix' DNA-binding domain"/>
    <property type="match status" value="1"/>
</dbReference>
<dbReference type="InterPro" id="IPR036388">
    <property type="entry name" value="WH-like_DNA-bd_sf"/>
</dbReference>
<proteinExistence type="inferred from homology"/>
<name>F2JUK5_MARM1</name>
<dbReference type="GO" id="GO:0006351">
    <property type="term" value="P:DNA-templated transcription"/>
    <property type="evidence" value="ECO:0007669"/>
    <property type="project" value="TreeGrafter"/>
</dbReference>
<dbReference type="PANTHER" id="PTHR30537">
    <property type="entry name" value="HTH-TYPE TRANSCRIPTIONAL REGULATOR"/>
    <property type="match status" value="1"/>
</dbReference>
<dbReference type="PRINTS" id="PR00039">
    <property type="entry name" value="HTHLYSR"/>
</dbReference>
<dbReference type="OrthoDB" id="6787458at2"/>
<evidence type="ECO:0000313" key="6">
    <source>
        <dbReference type="EMBL" id="ADZ89338.1"/>
    </source>
</evidence>
<comment type="similarity">
    <text evidence="1">Belongs to the LysR transcriptional regulatory family.</text>
</comment>
<dbReference type="eggNOG" id="COG0583">
    <property type="taxonomic scope" value="Bacteria"/>
</dbReference>
<keyword evidence="3" id="KW-0238">DNA-binding</keyword>
<dbReference type="Gene3D" id="1.10.10.10">
    <property type="entry name" value="Winged helix-like DNA-binding domain superfamily/Winged helix DNA-binding domain"/>
    <property type="match status" value="1"/>
</dbReference>
<evidence type="ECO:0000256" key="3">
    <source>
        <dbReference type="ARBA" id="ARBA00023125"/>
    </source>
</evidence>
<dbReference type="InterPro" id="IPR000847">
    <property type="entry name" value="LysR_HTH_N"/>
</dbReference>
<keyword evidence="4" id="KW-0804">Transcription</keyword>
<dbReference type="Proteomes" id="UP000001062">
    <property type="component" value="Chromosome"/>
</dbReference>
<accession>F2JUK5</accession>
<dbReference type="HOGENOM" id="CLU_039613_37_0_6"/>
<reference evidence="6 7" key="1">
    <citation type="journal article" date="2012" name="Stand. Genomic Sci.">
        <title>Complete genome sequence of the melanogenic marine bacterium Marinomonas mediterranea type strain (MMB-1(T)).</title>
        <authorList>
            <person name="Lucas-Elio P."/>
            <person name="Goodwin L."/>
            <person name="Woyke T."/>
            <person name="Pitluck S."/>
            <person name="Nolan M."/>
            <person name="Kyrpides N.C."/>
            <person name="Detter J.C."/>
            <person name="Copeland A."/>
            <person name="Teshima H."/>
            <person name="Bruce D."/>
            <person name="Detter C."/>
            <person name="Tapia R."/>
            <person name="Han S."/>
            <person name="Land M.L."/>
            <person name="Ivanova N."/>
            <person name="Mikhailova N."/>
            <person name="Johnston A.W."/>
            <person name="Sanchez-Amat A."/>
        </authorList>
    </citation>
    <scope>NUCLEOTIDE SEQUENCE [LARGE SCALE GENOMIC DNA]</scope>
    <source>
        <strain evidence="7">ATCC 700492 / JCM 21426 / NBRC 103028 / MMB-1</strain>
    </source>
</reference>
<evidence type="ECO:0000256" key="2">
    <source>
        <dbReference type="ARBA" id="ARBA00023015"/>
    </source>
</evidence>
<dbReference type="Pfam" id="PF00126">
    <property type="entry name" value="HTH_1"/>
    <property type="match status" value="1"/>
</dbReference>
<dbReference type="InterPro" id="IPR058163">
    <property type="entry name" value="LysR-type_TF_proteobact-type"/>
</dbReference>
<dbReference type="Gene3D" id="3.40.190.10">
    <property type="entry name" value="Periplasmic binding protein-like II"/>
    <property type="match status" value="2"/>
</dbReference>
<gene>
    <name evidence="6" type="ordered locus">Marme_0032</name>
</gene>
<dbReference type="InterPro" id="IPR005119">
    <property type="entry name" value="LysR_subst-bd"/>
</dbReference>
<dbReference type="GO" id="GO:0043565">
    <property type="term" value="F:sequence-specific DNA binding"/>
    <property type="evidence" value="ECO:0007669"/>
    <property type="project" value="TreeGrafter"/>
</dbReference>
<dbReference type="EMBL" id="CP002583">
    <property type="protein sequence ID" value="ADZ89338.1"/>
    <property type="molecule type" value="Genomic_DNA"/>
</dbReference>
<dbReference type="PANTHER" id="PTHR30537:SF74">
    <property type="entry name" value="HTH-TYPE TRANSCRIPTIONAL REGULATOR TRPI"/>
    <property type="match status" value="1"/>
</dbReference>
<dbReference type="PROSITE" id="PS50931">
    <property type="entry name" value="HTH_LYSR"/>
    <property type="match status" value="1"/>
</dbReference>
<dbReference type="Pfam" id="PF03466">
    <property type="entry name" value="LysR_substrate"/>
    <property type="match status" value="1"/>
</dbReference>